<gene>
    <name evidence="2" type="ORF">QEZ40_005884</name>
</gene>
<evidence type="ECO:0000313" key="3">
    <source>
        <dbReference type="Proteomes" id="UP001223390"/>
    </source>
</evidence>
<organism evidence="2 3">
    <name type="scientific">Streptomyces katrae</name>
    <dbReference type="NCBI Taxonomy" id="68223"/>
    <lineage>
        <taxon>Bacteria</taxon>
        <taxon>Bacillati</taxon>
        <taxon>Actinomycetota</taxon>
        <taxon>Actinomycetes</taxon>
        <taxon>Kitasatosporales</taxon>
        <taxon>Streptomycetaceae</taxon>
        <taxon>Streptomyces</taxon>
    </lineage>
</organism>
<dbReference type="SUPFAM" id="SSF55729">
    <property type="entry name" value="Acyl-CoA N-acyltransferases (Nat)"/>
    <property type="match status" value="1"/>
</dbReference>
<dbReference type="InterPro" id="IPR000182">
    <property type="entry name" value="GNAT_dom"/>
</dbReference>
<dbReference type="Pfam" id="PF00583">
    <property type="entry name" value="Acetyltransf_1"/>
    <property type="match status" value="1"/>
</dbReference>
<dbReference type="PROSITE" id="PS51186">
    <property type="entry name" value="GNAT"/>
    <property type="match status" value="1"/>
</dbReference>
<keyword evidence="3" id="KW-1185">Reference proteome</keyword>
<dbReference type="EMBL" id="JASITI010000058">
    <property type="protein sequence ID" value="MDK9500255.1"/>
    <property type="molecule type" value="Genomic_DNA"/>
</dbReference>
<dbReference type="RefSeq" id="WP_285345927.1">
    <property type="nucleotide sequence ID" value="NZ_JASITI010000058.1"/>
</dbReference>
<comment type="caution">
    <text evidence="2">The sequence shown here is derived from an EMBL/GenBank/DDBJ whole genome shotgun (WGS) entry which is preliminary data.</text>
</comment>
<evidence type="ECO:0000259" key="1">
    <source>
        <dbReference type="PROSITE" id="PS51186"/>
    </source>
</evidence>
<dbReference type="CDD" id="cd04301">
    <property type="entry name" value="NAT_SF"/>
    <property type="match status" value="1"/>
</dbReference>
<dbReference type="InterPro" id="IPR016181">
    <property type="entry name" value="Acyl_CoA_acyltransferase"/>
</dbReference>
<proteinExistence type="predicted"/>
<dbReference type="Gene3D" id="3.40.630.30">
    <property type="match status" value="1"/>
</dbReference>
<dbReference type="Proteomes" id="UP001223390">
    <property type="component" value="Unassembled WGS sequence"/>
</dbReference>
<feature type="domain" description="N-acetyltransferase" evidence="1">
    <location>
        <begin position="135"/>
        <end position="286"/>
    </location>
</feature>
<name>A0ABT7H2Y3_9ACTN</name>
<reference evidence="2 3" key="1">
    <citation type="submission" date="2023-05" db="EMBL/GenBank/DDBJ databases">
        <title>Sequencing and Assembly of Streptomyces sp. NP73.</title>
        <authorList>
            <person name="Konwar A.N."/>
            <person name="Saikia K."/>
            <person name="Thakur D."/>
        </authorList>
    </citation>
    <scope>NUCLEOTIDE SEQUENCE [LARGE SCALE GENOMIC DNA]</scope>
    <source>
        <strain evidence="2 3">NP73</strain>
    </source>
</reference>
<sequence>MSEIEIVAEQGTWRDGFEERVLAGYRAAGCPEPLARALLERAVKGIDGWTVATDGTGWIAVGVTEDDGGVVGRIHDLTVARGREWAERWCAGHGAQRVEVRLTGGRGPGAFADYPVRGQNRMRAVAGEPQLPPGLTVRRLTEEEYPAWYAAEEASYIADIVRAGALTPEQAREKSDRDFAQYLPQGYLTPGHAFYAMEAEGQVIGTGWVNHGFLPGVTFGFSLEVHEEHRGKGYGRAAMAVGEWATRQGGDEAMMFNVFGGNEVAMGLYDSTGFAVLDEYRFRDLR</sequence>
<protein>
    <submittedName>
        <fullName evidence="2">GNAT family N-acetyltransferase</fullName>
    </submittedName>
</protein>
<accession>A0ABT7H2Y3</accession>
<evidence type="ECO:0000313" key="2">
    <source>
        <dbReference type="EMBL" id="MDK9500255.1"/>
    </source>
</evidence>